<feature type="compositionally biased region" description="Basic and acidic residues" evidence="1">
    <location>
        <begin position="109"/>
        <end position="124"/>
    </location>
</feature>
<organism evidence="3 4">
    <name type="scientific">Kwoniella europaea PYCC6329</name>
    <dbReference type="NCBI Taxonomy" id="1423913"/>
    <lineage>
        <taxon>Eukaryota</taxon>
        <taxon>Fungi</taxon>
        <taxon>Dikarya</taxon>
        <taxon>Basidiomycota</taxon>
        <taxon>Agaricomycotina</taxon>
        <taxon>Tremellomycetes</taxon>
        <taxon>Tremellales</taxon>
        <taxon>Cryptococcaceae</taxon>
        <taxon>Kwoniella</taxon>
    </lineage>
</organism>
<reference evidence="3 4" key="1">
    <citation type="submission" date="2024-01" db="EMBL/GenBank/DDBJ databases">
        <title>Comparative genomics of Cryptococcus and Kwoniella reveals pathogenesis evolution and contrasting modes of karyotype evolution via chromosome fusion or intercentromeric recombination.</title>
        <authorList>
            <person name="Coelho M.A."/>
            <person name="David-Palma M."/>
            <person name="Shea T."/>
            <person name="Bowers K."/>
            <person name="McGinley-Smith S."/>
            <person name="Mohammad A.W."/>
            <person name="Gnirke A."/>
            <person name="Yurkov A.M."/>
            <person name="Nowrousian M."/>
            <person name="Sun S."/>
            <person name="Cuomo C.A."/>
            <person name="Heitman J."/>
        </authorList>
    </citation>
    <scope>NUCLEOTIDE SEQUENCE [LARGE SCALE GENOMIC DNA]</scope>
    <source>
        <strain evidence="3 4">PYCC6329</strain>
    </source>
</reference>
<feature type="compositionally biased region" description="Basic and acidic residues" evidence="1">
    <location>
        <begin position="277"/>
        <end position="295"/>
    </location>
</feature>
<feature type="compositionally biased region" description="Basic residues" evidence="1">
    <location>
        <begin position="125"/>
        <end position="142"/>
    </location>
</feature>
<feature type="domain" description="WKF" evidence="2">
    <location>
        <begin position="205"/>
        <end position="260"/>
    </location>
</feature>
<dbReference type="AlphaFoldDB" id="A0AAX4KHA8"/>
<feature type="region of interest" description="Disordered" evidence="1">
    <location>
        <begin position="265"/>
        <end position="315"/>
    </location>
</feature>
<gene>
    <name evidence="3" type="ORF">V865_003133</name>
</gene>
<keyword evidence="4" id="KW-1185">Reference proteome</keyword>
<evidence type="ECO:0000313" key="3">
    <source>
        <dbReference type="EMBL" id="WWD05062.1"/>
    </source>
</evidence>
<dbReference type="Pfam" id="PF10180">
    <property type="entry name" value="WKF"/>
    <property type="match status" value="1"/>
</dbReference>
<accession>A0AAX4KHA8</accession>
<dbReference type="KEGG" id="ker:91101937"/>
<feature type="compositionally biased region" description="Basic and acidic residues" evidence="1">
    <location>
        <begin position="64"/>
        <end position="76"/>
    </location>
</feature>
<dbReference type="PANTHER" id="PTHR22306">
    <property type="entry name" value="CHROMOSOME 7 OPEN READING FRAME 50"/>
    <property type="match status" value="1"/>
</dbReference>
<proteinExistence type="predicted"/>
<dbReference type="RefSeq" id="XP_066083029.1">
    <property type="nucleotide sequence ID" value="XM_066226932.1"/>
</dbReference>
<feature type="compositionally biased region" description="Basic and acidic residues" evidence="1">
    <location>
        <begin position="306"/>
        <end position="315"/>
    </location>
</feature>
<dbReference type="EMBL" id="CP144089">
    <property type="protein sequence ID" value="WWD05062.1"/>
    <property type="molecule type" value="Genomic_DNA"/>
</dbReference>
<dbReference type="Proteomes" id="UP001358614">
    <property type="component" value="Chromosome 1"/>
</dbReference>
<feature type="compositionally biased region" description="Low complexity" evidence="1">
    <location>
        <begin position="50"/>
        <end position="63"/>
    </location>
</feature>
<evidence type="ECO:0000256" key="1">
    <source>
        <dbReference type="SAM" id="MobiDB-lite"/>
    </source>
</evidence>
<dbReference type="GeneID" id="91101937"/>
<dbReference type="PANTHER" id="PTHR22306:SF2">
    <property type="entry name" value="CHROMOSOME 7 OPEN READING FRAME 50"/>
    <property type="match status" value="1"/>
</dbReference>
<feature type="compositionally biased region" description="Basic and acidic residues" evidence="1">
    <location>
        <begin position="17"/>
        <end position="49"/>
    </location>
</feature>
<sequence length="332" mass="37625">MGKSNHDETTSSSMSSKDLEKLEKKFKKAEEKMKKAEEKMRVAKEEYEKAQAQAQSQTLAQKQVQEEAPTKGEKKEKKDKKRKRDKDEVEQEPNAEHQSVEVEQVDGTSKIEEQQQDGDGEKAEKKSKKEKKDKKDKKKKTKLEKALEAEATSENNSSNHAKSVEEEGGAKGIFEDGSLSDQAKKNIYYAHLYSISRQPGVEGKTDGVNWKFSKAKQNWLIRNIFSSEEIPDKYVELVLDYLKTIQGLSKTNLIQSANKIINPPAAPAVTGDVQVEGEAKRDEDTTQEQEKKDTEQAEQVVLPLPDAEKAQSEQIKENLQKERAERLLSIMQ</sequence>
<dbReference type="InterPro" id="IPR019327">
    <property type="entry name" value="WKF"/>
</dbReference>
<evidence type="ECO:0000313" key="4">
    <source>
        <dbReference type="Proteomes" id="UP001358614"/>
    </source>
</evidence>
<protein>
    <recommendedName>
        <fullName evidence="2">WKF domain-containing protein</fullName>
    </recommendedName>
</protein>
<name>A0AAX4KHA8_9TREE</name>
<evidence type="ECO:0000259" key="2">
    <source>
        <dbReference type="Pfam" id="PF10180"/>
    </source>
</evidence>
<feature type="region of interest" description="Disordered" evidence="1">
    <location>
        <begin position="1"/>
        <end position="176"/>
    </location>
</feature>